<proteinExistence type="inferred from homology"/>
<reference evidence="6 7" key="1">
    <citation type="submission" date="2016-11" db="EMBL/GenBank/DDBJ databases">
        <authorList>
            <person name="Jaros S."/>
            <person name="Januszkiewicz K."/>
            <person name="Wedrychowicz H."/>
        </authorList>
    </citation>
    <scope>NUCLEOTIDE SEQUENCE [LARGE SCALE GENOMIC DNA]</scope>
    <source>
        <strain evidence="6 7">DSM 8605</strain>
    </source>
</reference>
<sequence>MSKKESAATKRAKERNYYRGPEWFCEFKYSEIKGLEAEKNIHRRDPSSVLLVDGKYYTWYTKSEGSHVGFGTGDYEAKVFPWDLSEIWYATSEDGYTWKEQGLAVGRGEKGRYDDRSVFTPEVLQHEGKFYLVYQTVQFPYVVRAYENVAIAVANSPEGPWEKSEEPILTPTKDGEWLGEEDNRFLVKKKGGFDSHKVHDPCLFFYNNKFYLYYKGEPMGEELYMGGRETKWGVAISDSPTGPYVRSEYNPVTNSGHETYLWKYKGGMAALLSTDGVEKHTVQFAEDGINFEIMSVLKNAPEASGPFRVEDDTDPLCGLRWGLSHQVHNEWNYITRYDIDVNQKKNYLGKRTYE</sequence>
<dbReference type="Pfam" id="PF04616">
    <property type="entry name" value="Glyco_hydro_43"/>
    <property type="match status" value="1"/>
</dbReference>
<keyword evidence="3 5" id="KW-0378">Hydrolase</keyword>
<evidence type="ECO:0000313" key="6">
    <source>
        <dbReference type="EMBL" id="SHH84581.1"/>
    </source>
</evidence>
<dbReference type="PANTHER" id="PTHR43301:SF3">
    <property type="entry name" value="ARABINAN ENDO-1,5-ALPHA-L-ARABINOSIDASE A-RELATED"/>
    <property type="match status" value="1"/>
</dbReference>
<protein>
    <submittedName>
        <fullName evidence="6">Glycosyl hydrolases family 43</fullName>
    </submittedName>
</protein>
<dbReference type="InterPro" id="IPR050727">
    <property type="entry name" value="GH43_arabinanases"/>
</dbReference>
<evidence type="ECO:0000256" key="5">
    <source>
        <dbReference type="RuleBase" id="RU361187"/>
    </source>
</evidence>
<dbReference type="AlphaFoldDB" id="A0A1M5WAU8"/>
<comment type="pathway">
    <text evidence="1">Glycan metabolism; L-arabinan degradation.</text>
</comment>
<comment type="similarity">
    <text evidence="2 5">Belongs to the glycosyl hydrolase 43 family.</text>
</comment>
<evidence type="ECO:0000256" key="1">
    <source>
        <dbReference type="ARBA" id="ARBA00004834"/>
    </source>
</evidence>
<dbReference type="InterPro" id="IPR023296">
    <property type="entry name" value="Glyco_hydro_beta-prop_sf"/>
</dbReference>
<dbReference type="SUPFAM" id="SSF75005">
    <property type="entry name" value="Arabinanase/levansucrase/invertase"/>
    <property type="match status" value="1"/>
</dbReference>
<name>A0A1M5WAU8_9CLOT</name>
<dbReference type="GO" id="GO:0004553">
    <property type="term" value="F:hydrolase activity, hydrolyzing O-glycosyl compounds"/>
    <property type="evidence" value="ECO:0007669"/>
    <property type="project" value="InterPro"/>
</dbReference>
<evidence type="ECO:0000256" key="3">
    <source>
        <dbReference type="ARBA" id="ARBA00022801"/>
    </source>
</evidence>
<evidence type="ECO:0000313" key="7">
    <source>
        <dbReference type="Proteomes" id="UP000184447"/>
    </source>
</evidence>
<dbReference type="RefSeq" id="WP_073339019.1">
    <property type="nucleotide sequence ID" value="NZ_FQXM01000016.1"/>
</dbReference>
<dbReference type="GO" id="GO:0005975">
    <property type="term" value="P:carbohydrate metabolic process"/>
    <property type="evidence" value="ECO:0007669"/>
    <property type="project" value="InterPro"/>
</dbReference>
<dbReference type="Gene3D" id="2.115.10.20">
    <property type="entry name" value="Glycosyl hydrolase domain, family 43"/>
    <property type="match status" value="1"/>
</dbReference>
<keyword evidence="7" id="KW-1185">Reference proteome</keyword>
<dbReference type="STRING" id="1121316.SAMN02745207_02774"/>
<dbReference type="InterPro" id="IPR006710">
    <property type="entry name" value="Glyco_hydro_43"/>
</dbReference>
<evidence type="ECO:0000256" key="2">
    <source>
        <dbReference type="ARBA" id="ARBA00009865"/>
    </source>
</evidence>
<dbReference type="PANTHER" id="PTHR43301">
    <property type="entry name" value="ARABINAN ENDO-1,5-ALPHA-L-ARABINOSIDASE"/>
    <property type="match status" value="1"/>
</dbReference>
<keyword evidence="4 5" id="KW-0326">Glycosidase</keyword>
<evidence type="ECO:0000256" key="4">
    <source>
        <dbReference type="ARBA" id="ARBA00023295"/>
    </source>
</evidence>
<gene>
    <name evidence="6" type="ORF">SAMN02745207_02774</name>
</gene>
<dbReference type="Proteomes" id="UP000184447">
    <property type="component" value="Unassembled WGS sequence"/>
</dbReference>
<accession>A0A1M5WAU8</accession>
<dbReference type="EMBL" id="FQXM01000016">
    <property type="protein sequence ID" value="SHH84581.1"/>
    <property type="molecule type" value="Genomic_DNA"/>
</dbReference>
<dbReference type="OrthoDB" id="273314at2"/>
<organism evidence="6 7">
    <name type="scientific">Clostridium grantii DSM 8605</name>
    <dbReference type="NCBI Taxonomy" id="1121316"/>
    <lineage>
        <taxon>Bacteria</taxon>
        <taxon>Bacillati</taxon>
        <taxon>Bacillota</taxon>
        <taxon>Clostridia</taxon>
        <taxon>Eubacteriales</taxon>
        <taxon>Clostridiaceae</taxon>
        <taxon>Clostridium</taxon>
    </lineage>
</organism>
<dbReference type="CDD" id="cd08992">
    <property type="entry name" value="GH117"/>
    <property type="match status" value="1"/>
</dbReference>